<proteinExistence type="predicted"/>
<protein>
    <submittedName>
        <fullName evidence="2">Uncharacterized protein</fullName>
    </submittedName>
</protein>
<gene>
    <name evidence="2" type="ORF">MYAM1_002603</name>
</gene>
<dbReference type="EMBL" id="CP119945">
    <property type="protein sequence ID" value="WFC99857.1"/>
    <property type="molecule type" value="Genomic_DNA"/>
</dbReference>
<accession>A0AAJ5YU82</accession>
<evidence type="ECO:0000256" key="1">
    <source>
        <dbReference type="SAM" id="MobiDB-lite"/>
    </source>
</evidence>
<organism evidence="2 3">
    <name type="scientific">Malassezia yamatoensis</name>
    <dbReference type="NCBI Taxonomy" id="253288"/>
    <lineage>
        <taxon>Eukaryota</taxon>
        <taxon>Fungi</taxon>
        <taxon>Dikarya</taxon>
        <taxon>Basidiomycota</taxon>
        <taxon>Ustilaginomycotina</taxon>
        <taxon>Malasseziomycetes</taxon>
        <taxon>Malasseziales</taxon>
        <taxon>Malasseziaceae</taxon>
        <taxon>Malassezia</taxon>
    </lineage>
</organism>
<feature type="region of interest" description="Disordered" evidence="1">
    <location>
        <begin position="55"/>
        <end position="74"/>
    </location>
</feature>
<feature type="compositionally biased region" description="Basic and acidic residues" evidence="1">
    <location>
        <begin position="20"/>
        <end position="33"/>
    </location>
</feature>
<feature type="compositionally biased region" description="Polar residues" evidence="1">
    <location>
        <begin position="34"/>
        <end position="43"/>
    </location>
</feature>
<feature type="region of interest" description="Disordered" evidence="1">
    <location>
        <begin position="15"/>
        <end position="47"/>
    </location>
</feature>
<reference evidence="2 3" key="1">
    <citation type="submission" date="2023-03" db="EMBL/GenBank/DDBJ databases">
        <title>Mating type loci evolution in Malassezia.</title>
        <authorList>
            <person name="Coelho M.A."/>
        </authorList>
    </citation>
    <scope>NUCLEOTIDE SEQUENCE [LARGE SCALE GENOMIC DNA]</scope>
    <source>
        <strain evidence="2 3">CBS 9725</strain>
    </source>
</reference>
<dbReference type="Proteomes" id="UP001219567">
    <property type="component" value="Chromosome 3"/>
</dbReference>
<evidence type="ECO:0000313" key="2">
    <source>
        <dbReference type="EMBL" id="WFC99857.1"/>
    </source>
</evidence>
<sequence length="212" mass="23411">MVAARRLLHSSARCAAGGGREVRNNAKIPREMAKSSQTPTPSSRWDHPLYRAASRRPFKALPKTPGDSSTPNAQLKVPTLKQRETYRAMELDFRAHGTTVLGGKRSPTLRIEPPVALPKTFAESSDSTNSLRQRLEQLKGLRDTQITKGDYAPFLRGAALRSKHLQDAQTAKSAEEQAVIQADDALSKNTTMHPIARRFVMERIGSQLKVAC</sequence>
<dbReference type="AlphaFoldDB" id="A0AAJ5YU82"/>
<keyword evidence="3" id="KW-1185">Reference proteome</keyword>
<name>A0AAJ5YU82_9BASI</name>
<evidence type="ECO:0000313" key="3">
    <source>
        <dbReference type="Proteomes" id="UP001219567"/>
    </source>
</evidence>